<proteinExistence type="predicted"/>
<keyword evidence="2" id="KW-0539">Nucleus</keyword>
<dbReference type="GO" id="GO:0005815">
    <property type="term" value="C:microtubule organizing center"/>
    <property type="evidence" value="ECO:0007669"/>
    <property type="project" value="TreeGrafter"/>
</dbReference>
<protein>
    <submittedName>
        <fullName evidence="5">RECA_2 domain-containing protein</fullName>
    </submittedName>
</protein>
<dbReference type="SUPFAM" id="SSF52540">
    <property type="entry name" value="P-loop containing nucleoside triphosphate hydrolases"/>
    <property type="match status" value="1"/>
</dbReference>
<feature type="domain" description="RecA family profile 1" evidence="3">
    <location>
        <begin position="14"/>
        <end position="115"/>
    </location>
</feature>
<dbReference type="GO" id="GO:0000724">
    <property type="term" value="P:double-strand break repair via homologous recombination"/>
    <property type="evidence" value="ECO:0007669"/>
    <property type="project" value="TreeGrafter"/>
</dbReference>
<sequence>MNADDPEYDEETGLELFLRLGAPWLIQKIGCPNIDAYLNGGVAKGKLTEFVGNIASGKTQLCLSLIANQLVDDGKEQNKVVYIDTNGSFRSYRLLQMLKSRGVQVIYIEIGGNYC</sequence>
<dbReference type="Proteomes" id="UP000050640">
    <property type="component" value="Unplaced"/>
</dbReference>
<dbReference type="GO" id="GO:0007131">
    <property type="term" value="P:reciprocal meiotic recombination"/>
    <property type="evidence" value="ECO:0007669"/>
    <property type="project" value="TreeGrafter"/>
</dbReference>
<dbReference type="GO" id="GO:0140664">
    <property type="term" value="F:ATP-dependent DNA damage sensor activity"/>
    <property type="evidence" value="ECO:0007669"/>
    <property type="project" value="InterPro"/>
</dbReference>
<dbReference type="STRING" id="1147741.A0A0R3RLZ6"/>
<dbReference type="InterPro" id="IPR051988">
    <property type="entry name" value="HRR_RAD51_Paralog"/>
</dbReference>
<dbReference type="PANTHER" id="PTHR46457:SF1">
    <property type="entry name" value="DNA REPAIR PROTEIN RAD51 HOMOLOG 4"/>
    <property type="match status" value="1"/>
</dbReference>
<comment type="subcellular location">
    <subcellularLocation>
        <location evidence="1">Nucleus</location>
    </subcellularLocation>
</comment>
<dbReference type="WBParaSite" id="EEL_0000250501-mRNA-1">
    <property type="protein sequence ID" value="EEL_0000250501-mRNA-1"/>
    <property type="gene ID" value="EEL_0000250501"/>
</dbReference>
<dbReference type="InterPro" id="IPR027417">
    <property type="entry name" value="P-loop_NTPase"/>
</dbReference>
<dbReference type="InterPro" id="IPR020588">
    <property type="entry name" value="RecA_ATP-bd"/>
</dbReference>
<dbReference type="Pfam" id="PF08423">
    <property type="entry name" value="Rad51"/>
    <property type="match status" value="1"/>
</dbReference>
<evidence type="ECO:0000256" key="2">
    <source>
        <dbReference type="ARBA" id="ARBA00023242"/>
    </source>
</evidence>
<dbReference type="GO" id="GO:0033063">
    <property type="term" value="C:Rad51B-Rad51C-Rad51D-XRCC2 complex"/>
    <property type="evidence" value="ECO:0007669"/>
    <property type="project" value="TreeGrafter"/>
</dbReference>
<dbReference type="GO" id="GO:0000400">
    <property type="term" value="F:four-way junction DNA binding"/>
    <property type="evidence" value="ECO:0007669"/>
    <property type="project" value="TreeGrafter"/>
</dbReference>
<dbReference type="InterPro" id="IPR013632">
    <property type="entry name" value="Rad51_C"/>
</dbReference>
<accession>A0A0R3RLZ6</accession>
<reference evidence="5" key="1">
    <citation type="submission" date="2017-02" db="UniProtKB">
        <authorList>
            <consortium name="WormBaseParasite"/>
        </authorList>
    </citation>
    <scope>IDENTIFICATION</scope>
</reference>
<dbReference type="GO" id="GO:0000723">
    <property type="term" value="P:telomere maintenance"/>
    <property type="evidence" value="ECO:0007669"/>
    <property type="project" value="TreeGrafter"/>
</dbReference>
<evidence type="ECO:0000313" key="5">
    <source>
        <dbReference type="WBParaSite" id="EEL_0000250501-mRNA-1"/>
    </source>
</evidence>
<dbReference type="PANTHER" id="PTHR46457">
    <property type="entry name" value="DNA REPAIR PROTEIN RAD51 HOMOLOG 4"/>
    <property type="match status" value="1"/>
</dbReference>
<evidence type="ECO:0000259" key="3">
    <source>
        <dbReference type="PROSITE" id="PS50162"/>
    </source>
</evidence>
<evidence type="ECO:0000313" key="4">
    <source>
        <dbReference type="Proteomes" id="UP000050640"/>
    </source>
</evidence>
<dbReference type="GO" id="GO:0005524">
    <property type="term" value="F:ATP binding"/>
    <property type="evidence" value="ECO:0007669"/>
    <property type="project" value="InterPro"/>
</dbReference>
<dbReference type="Gene3D" id="3.40.50.300">
    <property type="entry name" value="P-loop containing nucleotide triphosphate hydrolases"/>
    <property type="match status" value="1"/>
</dbReference>
<name>A0A0R3RLZ6_9BILA</name>
<evidence type="ECO:0000256" key="1">
    <source>
        <dbReference type="ARBA" id="ARBA00004123"/>
    </source>
</evidence>
<dbReference type="GO" id="GO:0005657">
    <property type="term" value="C:replication fork"/>
    <property type="evidence" value="ECO:0007669"/>
    <property type="project" value="TreeGrafter"/>
</dbReference>
<dbReference type="AlphaFoldDB" id="A0A0R3RLZ6"/>
<dbReference type="GO" id="GO:0003697">
    <property type="term" value="F:single-stranded DNA binding"/>
    <property type="evidence" value="ECO:0007669"/>
    <property type="project" value="TreeGrafter"/>
</dbReference>
<organism evidence="4 5">
    <name type="scientific">Elaeophora elaphi</name>
    <dbReference type="NCBI Taxonomy" id="1147741"/>
    <lineage>
        <taxon>Eukaryota</taxon>
        <taxon>Metazoa</taxon>
        <taxon>Ecdysozoa</taxon>
        <taxon>Nematoda</taxon>
        <taxon>Chromadorea</taxon>
        <taxon>Rhabditida</taxon>
        <taxon>Spirurina</taxon>
        <taxon>Spiruromorpha</taxon>
        <taxon>Filarioidea</taxon>
        <taxon>Onchocercidae</taxon>
        <taxon>Elaeophora</taxon>
    </lineage>
</organism>
<dbReference type="GO" id="GO:0042148">
    <property type="term" value="P:DNA strand invasion"/>
    <property type="evidence" value="ECO:0007669"/>
    <property type="project" value="TreeGrafter"/>
</dbReference>
<dbReference type="PROSITE" id="PS50162">
    <property type="entry name" value="RECA_2"/>
    <property type="match status" value="1"/>
</dbReference>
<keyword evidence="4" id="KW-1185">Reference proteome</keyword>